<dbReference type="AlphaFoldDB" id="A0A9X8N7T7"/>
<sequence length="266" mass="29379">MKRIVVISDTQMPYEDTRALRNVIRFIGEYGPDAVVQIGDLMDFPEPSRWNSGTKSEFQTNVLRDAEYAKKKFLEPLREVYDGPLGVLEGNHDLRPRTYLAKNAPALADAKYFDLDQLLDFEAYGVELLPAYYPIAPGWVAVHGHESKGMSQIPGRTAASKALKAGKSLVMGHTHKLAICPNSTGYAGRFKVTYGMEVGHLMDARKAGYLQGGPANWQRGFGLLYAGQYNATPHAIPVEDDGSFVVEGQRYGALLRNDKGHFVKAA</sequence>
<dbReference type="Pfam" id="PF00149">
    <property type="entry name" value="Metallophos"/>
    <property type="match status" value="1"/>
</dbReference>
<gene>
    <name evidence="2" type="ORF">SAMN05216268_12685</name>
</gene>
<dbReference type="Gene3D" id="3.60.21.10">
    <property type="match status" value="1"/>
</dbReference>
<dbReference type="EMBL" id="FRBK01000026">
    <property type="protein sequence ID" value="SHN24285.1"/>
    <property type="molecule type" value="Genomic_DNA"/>
</dbReference>
<proteinExistence type="predicted"/>
<comment type="caution">
    <text evidence="2">The sequence shown here is derived from an EMBL/GenBank/DDBJ whole genome shotgun (WGS) entry which is preliminary data.</text>
</comment>
<dbReference type="InterPro" id="IPR029052">
    <property type="entry name" value="Metallo-depent_PP-like"/>
</dbReference>
<evidence type="ECO:0000313" key="2">
    <source>
        <dbReference type="EMBL" id="SHN24285.1"/>
    </source>
</evidence>
<organism evidence="2 3">
    <name type="scientific">Streptomyces yunnanensis</name>
    <dbReference type="NCBI Taxonomy" id="156453"/>
    <lineage>
        <taxon>Bacteria</taxon>
        <taxon>Bacillati</taxon>
        <taxon>Actinomycetota</taxon>
        <taxon>Actinomycetes</taxon>
        <taxon>Kitasatosporales</taxon>
        <taxon>Streptomycetaceae</taxon>
        <taxon>Streptomyces</taxon>
    </lineage>
</organism>
<evidence type="ECO:0000259" key="1">
    <source>
        <dbReference type="Pfam" id="PF00149"/>
    </source>
</evidence>
<accession>A0A9X8N7T7</accession>
<dbReference type="GO" id="GO:0016787">
    <property type="term" value="F:hydrolase activity"/>
    <property type="evidence" value="ECO:0007669"/>
    <property type="project" value="InterPro"/>
</dbReference>
<name>A0A9X8N7T7_9ACTN</name>
<dbReference type="RefSeq" id="WP_073449026.1">
    <property type="nucleotide sequence ID" value="NZ_FRBK01000026.1"/>
</dbReference>
<evidence type="ECO:0000313" key="3">
    <source>
        <dbReference type="Proteomes" id="UP000184388"/>
    </source>
</evidence>
<dbReference type="Proteomes" id="UP000184388">
    <property type="component" value="Unassembled WGS sequence"/>
</dbReference>
<reference evidence="3" key="1">
    <citation type="submission" date="2016-11" db="EMBL/GenBank/DDBJ databases">
        <authorList>
            <person name="Jaros S."/>
            <person name="Januszkiewicz K."/>
            <person name="Wedrychowicz H."/>
        </authorList>
    </citation>
    <scope>NUCLEOTIDE SEQUENCE [LARGE SCALE GENOMIC DNA]</scope>
    <source>
        <strain evidence="3">CGMCC 4.3555</strain>
    </source>
</reference>
<dbReference type="InterPro" id="IPR004843">
    <property type="entry name" value="Calcineurin-like_PHP"/>
</dbReference>
<feature type="domain" description="Calcineurin-like phosphoesterase" evidence="1">
    <location>
        <begin position="3"/>
        <end position="176"/>
    </location>
</feature>
<dbReference type="SUPFAM" id="SSF56300">
    <property type="entry name" value="Metallo-dependent phosphatases"/>
    <property type="match status" value="1"/>
</dbReference>
<protein>
    <submittedName>
        <fullName evidence="2">Calcineurin-like phosphoesterase superfamily domain-containing protein</fullName>
    </submittedName>
</protein>